<keyword evidence="6" id="KW-1185">Reference proteome</keyword>
<dbReference type="GO" id="GO:0015768">
    <property type="term" value="P:maltose transport"/>
    <property type="evidence" value="ECO:0007669"/>
    <property type="project" value="TreeGrafter"/>
</dbReference>
<evidence type="ECO:0000256" key="4">
    <source>
        <dbReference type="SAM" id="SignalP"/>
    </source>
</evidence>
<dbReference type="AlphaFoldDB" id="A0A212R509"/>
<dbReference type="GO" id="GO:0055085">
    <property type="term" value="P:transmembrane transport"/>
    <property type="evidence" value="ECO:0007669"/>
    <property type="project" value="InterPro"/>
</dbReference>
<dbReference type="OrthoDB" id="9805950at2"/>
<dbReference type="PANTHER" id="PTHR30061:SF50">
    <property type="entry name" value="MALTOSE_MALTODEXTRIN-BINDING PERIPLASMIC PROTEIN"/>
    <property type="match status" value="1"/>
</dbReference>
<name>A0A212R509_9PROT</name>
<evidence type="ECO:0000313" key="5">
    <source>
        <dbReference type="EMBL" id="SNB67135.1"/>
    </source>
</evidence>
<dbReference type="Gene3D" id="3.40.190.10">
    <property type="entry name" value="Periplasmic binding protein-like II"/>
    <property type="match status" value="2"/>
</dbReference>
<dbReference type="GO" id="GO:1901982">
    <property type="term" value="F:maltose binding"/>
    <property type="evidence" value="ECO:0007669"/>
    <property type="project" value="TreeGrafter"/>
</dbReference>
<dbReference type="InterPro" id="IPR006059">
    <property type="entry name" value="SBP"/>
</dbReference>
<dbReference type="GO" id="GO:0055052">
    <property type="term" value="C:ATP-binding cassette (ABC) transporter complex, substrate-binding subunit-containing"/>
    <property type="evidence" value="ECO:0007669"/>
    <property type="project" value="TreeGrafter"/>
</dbReference>
<dbReference type="InterPro" id="IPR006061">
    <property type="entry name" value="SBP_1_CS"/>
</dbReference>
<dbReference type="Pfam" id="PF01547">
    <property type="entry name" value="SBP_bac_1"/>
    <property type="match status" value="1"/>
</dbReference>
<organism evidence="5 6">
    <name type="scientific">Arboricoccus pini</name>
    <dbReference type="NCBI Taxonomy" id="1963835"/>
    <lineage>
        <taxon>Bacteria</taxon>
        <taxon>Pseudomonadati</taxon>
        <taxon>Pseudomonadota</taxon>
        <taxon>Alphaproteobacteria</taxon>
        <taxon>Geminicoccales</taxon>
        <taxon>Geminicoccaceae</taxon>
        <taxon>Arboricoccus</taxon>
    </lineage>
</organism>
<reference evidence="5 6" key="1">
    <citation type="submission" date="2017-06" db="EMBL/GenBank/DDBJ databases">
        <authorList>
            <person name="Kim H.J."/>
            <person name="Triplett B.A."/>
        </authorList>
    </citation>
    <scope>NUCLEOTIDE SEQUENCE [LARGE SCALE GENOMIC DNA]</scope>
    <source>
        <strain evidence="5 6">B29T1</strain>
    </source>
</reference>
<protein>
    <submittedName>
        <fullName evidence="5">Carbohydrate ABC transporter substrate-binding protein, CUT1 family</fullName>
    </submittedName>
</protein>
<evidence type="ECO:0000313" key="6">
    <source>
        <dbReference type="Proteomes" id="UP000197065"/>
    </source>
</evidence>
<evidence type="ECO:0000256" key="3">
    <source>
        <dbReference type="ARBA" id="ARBA00022729"/>
    </source>
</evidence>
<dbReference type="PROSITE" id="PS01037">
    <property type="entry name" value="SBP_BACTERIAL_1"/>
    <property type="match status" value="1"/>
</dbReference>
<dbReference type="PANTHER" id="PTHR30061">
    <property type="entry name" value="MALTOSE-BINDING PERIPLASMIC PROTEIN"/>
    <property type="match status" value="1"/>
</dbReference>
<dbReference type="EMBL" id="FYEH01000005">
    <property type="protein sequence ID" value="SNB67135.1"/>
    <property type="molecule type" value="Genomic_DNA"/>
</dbReference>
<dbReference type="CDD" id="cd13585">
    <property type="entry name" value="PBP2_TMBP_like"/>
    <property type="match status" value="1"/>
</dbReference>
<feature type="chain" id="PRO_5012826695" evidence="4">
    <location>
        <begin position="25"/>
        <end position="409"/>
    </location>
</feature>
<sequence length="409" mass="44331">MRLRQGWLLAGICALALSAGTAHAATEIRVVVAHYSDATAPIFEGMAKDFEHAHPDVKIRVEDVSWDNLQQRLTTDIAGGTPPDLAIVGTRWLLDYASQDVAEPLDSYMTQEFKDRFIGDFLKPSVINGKTYGLPVAASVRSMFYNKDLLAKAGVNGPPATWDDFLAAAKSVKAKSGGAYAFGLQGKELETDVYWYYALWTMGGNLIENGKSGIASPAGIKAATLYKELIDEGLTQPEPTGANRQDVESLFKQGRAAMIFTGPYMRGQIAKEAPTLNYGIAPIPKGTTAATYGVTDSIVLFKDSSHKDVAWKFLEEQAFSPKWRTEFTLKEGFLPITKAEAADPTFANDPGLKALTALLPSARFAPLIPNWEEMADATMAALQQIYLGDAKPEDALKSAADKIDGLIKP</sequence>
<proteinExistence type="inferred from homology"/>
<dbReference type="RefSeq" id="WP_088561259.1">
    <property type="nucleotide sequence ID" value="NZ_FYEH01000005.1"/>
</dbReference>
<dbReference type="SUPFAM" id="SSF53850">
    <property type="entry name" value="Periplasmic binding protein-like II"/>
    <property type="match status" value="1"/>
</dbReference>
<keyword evidence="2" id="KW-0813">Transport</keyword>
<evidence type="ECO:0000256" key="1">
    <source>
        <dbReference type="ARBA" id="ARBA00008520"/>
    </source>
</evidence>
<dbReference type="Proteomes" id="UP000197065">
    <property type="component" value="Unassembled WGS sequence"/>
</dbReference>
<dbReference type="GO" id="GO:0042956">
    <property type="term" value="P:maltodextrin transmembrane transport"/>
    <property type="evidence" value="ECO:0007669"/>
    <property type="project" value="TreeGrafter"/>
</dbReference>
<feature type="signal peptide" evidence="4">
    <location>
        <begin position="1"/>
        <end position="24"/>
    </location>
</feature>
<accession>A0A212R509</accession>
<comment type="similarity">
    <text evidence="1">Belongs to the bacterial solute-binding protein 1 family.</text>
</comment>
<keyword evidence="3 4" id="KW-0732">Signal</keyword>
<evidence type="ECO:0000256" key="2">
    <source>
        <dbReference type="ARBA" id="ARBA00022448"/>
    </source>
</evidence>
<gene>
    <name evidence="5" type="ORF">SAMN07250955_105263</name>
</gene>